<dbReference type="Proteomes" id="UP000238296">
    <property type="component" value="Unassembled WGS sequence"/>
</dbReference>
<dbReference type="EMBL" id="PPEA01001058">
    <property type="protein sequence ID" value="PQM44008.1"/>
    <property type="molecule type" value="Genomic_DNA"/>
</dbReference>
<comment type="caution">
    <text evidence="2">The sequence shown here is derived from an EMBL/GenBank/DDBJ whole genome shotgun (WGS) entry which is preliminary data.</text>
</comment>
<evidence type="ECO:0000256" key="1">
    <source>
        <dbReference type="SAM" id="MobiDB-lite"/>
    </source>
</evidence>
<reference evidence="2 3" key="1">
    <citation type="journal article" date="2017" name="Int. J. Syst. Evol. Microbiol.">
        <title>Mycobacterium talmoniae sp. nov., a slowly growing mycobacterium isolated from human respiratory samples.</title>
        <authorList>
            <person name="Davidson R.M."/>
            <person name="DeGroote M.A."/>
            <person name="Marola J.L."/>
            <person name="Buss S."/>
            <person name="Jones V."/>
            <person name="McNeil M.R."/>
            <person name="Freifeld A.G."/>
            <person name="Elaine Epperson L."/>
            <person name="Hasan N.A."/>
            <person name="Jackson M."/>
            <person name="Iwen P.C."/>
            <person name="Salfinger M."/>
            <person name="Strong M."/>
        </authorList>
    </citation>
    <scope>NUCLEOTIDE SEQUENCE [LARGE SCALE GENOMIC DNA]</scope>
    <source>
        <strain evidence="2 3">ATCC BAA-2683</strain>
    </source>
</reference>
<feature type="region of interest" description="Disordered" evidence="1">
    <location>
        <begin position="1"/>
        <end position="73"/>
    </location>
</feature>
<accession>A0A2S8BBH6</accession>
<sequence>MRTVATPPGIASTSLASPPPDGSRHSAAGGLSVSSALPRAETNSRSPSAVNAGDDSPCAPRVSRRAGWSPCGSSSQIAAMYSVRLSLSSATVVTSRVPSAETARPDTRGSAR</sequence>
<proteinExistence type="predicted"/>
<protein>
    <submittedName>
        <fullName evidence="2">Uncharacterized protein</fullName>
    </submittedName>
</protein>
<evidence type="ECO:0000313" key="3">
    <source>
        <dbReference type="Proteomes" id="UP000238296"/>
    </source>
</evidence>
<feature type="compositionally biased region" description="Basic and acidic residues" evidence="1">
    <location>
        <begin position="103"/>
        <end position="112"/>
    </location>
</feature>
<gene>
    <name evidence="2" type="ORF">C1Y40_05834</name>
</gene>
<organism evidence="2 3">
    <name type="scientific">Mycobacterium talmoniae</name>
    <dbReference type="NCBI Taxonomy" id="1858794"/>
    <lineage>
        <taxon>Bacteria</taxon>
        <taxon>Bacillati</taxon>
        <taxon>Actinomycetota</taxon>
        <taxon>Actinomycetes</taxon>
        <taxon>Mycobacteriales</taxon>
        <taxon>Mycobacteriaceae</taxon>
        <taxon>Mycobacterium</taxon>
    </lineage>
</organism>
<feature type="region of interest" description="Disordered" evidence="1">
    <location>
        <begin position="91"/>
        <end position="112"/>
    </location>
</feature>
<evidence type="ECO:0000313" key="2">
    <source>
        <dbReference type="EMBL" id="PQM44008.1"/>
    </source>
</evidence>
<dbReference type="AlphaFoldDB" id="A0A2S8BBH6"/>
<name>A0A2S8BBH6_9MYCO</name>
<feature type="compositionally biased region" description="Low complexity" evidence="1">
    <location>
        <begin position="26"/>
        <end position="37"/>
    </location>
</feature>